<feature type="coiled-coil region" evidence="1">
    <location>
        <begin position="62"/>
        <end position="89"/>
    </location>
</feature>
<dbReference type="PANTHER" id="PTHR33215">
    <property type="entry name" value="PROTEIN DISTAL ANTENNA"/>
    <property type="match status" value="1"/>
</dbReference>
<protein>
    <submittedName>
        <fullName evidence="3">IS3 family transposase</fullName>
    </submittedName>
</protein>
<dbReference type="Gene3D" id="1.10.10.60">
    <property type="entry name" value="Homeodomain-like"/>
    <property type="match status" value="1"/>
</dbReference>
<dbReference type="KEGG" id="gog:C1280_16540"/>
<dbReference type="Pfam" id="PF01527">
    <property type="entry name" value="HTH_Tnp_1"/>
    <property type="match status" value="1"/>
</dbReference>
<dbReference type="EMBL" id="CP025958">
    <property type="protein sequence ID" value="AWM38494.1"/>
    <property type="molecule type" value="Genomic_DNA"/>
</dbReference>
<sequence>MAGTRKVYTAEFKLSAVQMITEQKLSVAEVARRLGVTENRLHDGKKGVLKKGAEAFPGSGHLTPVEEELRQLRADVKRLEMERDILNKATAFFVTQMN</sequence>
<keyword evidence="5" id="KW-1185">Reference proteome</keyword>
<keyword evidence="1" id="KW-0175">Coiled coil</keyword>
<accession>A0A2Z3H9Z0</accession>
<evidence type="ECO:0000256" key="1">
    <source>
        <dbReference type="SAM" id="Coils"/>
    </source>
</evidence>
<proteinExistence type="predicted"/>
<gene>
    <name evidence="2" type="ORF">C1280_16540</name>
    <name evidence="3" type="ORF">C1280_16870</name>
    <name evidence="4" type="ORF">C1280_16920</name>
</gene>
<evidence type="ECO:0000313" key="4">
    <source>
        <dbReference type="EMBL" id="AWM38499.1"/>
    </source>
</evidence>
<dbReference type="OrthoDB" id="217723at2"/>
<dbReference type="InterPro" id="IPR051839">
    <property type="entry name" value="RD_transcriptional_regulator"/>
</dbReference>
<dbReference type="KEGG" id="gog:C1280_16920"/>
<dbReference type="Proteomes" id="UP000245802">
    <property type="component" value="Chromosome"/>
</dbReference>
<dbReference type="InterPro" id="IPR009057">
    <property type="entry name" value="Homeodomain-like_sf"/>
</dbReference>
<dbReference type="EMBL" id="CP025958">
    <property type="protein sequence ID" value="AWM38499.1"/>
    <property type="molecule type" value="Genomic_DNA"/>
</dbReference>
<evidence type="ECO:0000313" key="5">
    <source>
        <dbReference type="Proteomes" id="UP000245802"/>
    </source>
</evidence>
<organism evidence="3 5">
    <name type="scientific">Gemmata obscuriglobus</name>
    <dbReference type="NCBI Taxonomy" id="114"/>
    <lineage>
        <taxon>Bacteria</taxon>
        <taxon>Pseudomonadati</taxon>
        <taxon>Planctomycetota</taxon>
        <taxon>Planctomycetia</taxon>
        <taxon>Gemmatales</taxon>
        <taxon>Gemmataceae</taxon>
        <taxon>Gemmata</taxon>
    </lineage>
</organism>
<dbReference type="SUPFAM" id="SSF46689">
    <property type="entry name" value="Homeodomain-like"/>
    <property type="match status" value="1"/>
</dbReference>
<evidence type="ECO:0000313" key="2">
    <source>
        <dbReference type="EMBL" id="AWM38441.1"/>
    </source>
</evidence>
<dbReference type="GO" id="GO:0004803">
    <property type="term" value="F:transposase activity"/>
    <property type="evidence" value="ECO:0007669"/>
    <property type="project" value="InterPro"/>
</dbReference>
<dbReference type="PANTHER" id="PTHR33215:SF13">
    <property type="entry name" value="PROTEIN DISTAL ANTENNA"/>
    <property type="match status" value="1"/>
</dbReference>
<evidence type="ECO:0000313" key="3">
    <source>
        <dbReference type="EMBL" id="AWM38494.1"/>
    </source>
</evidence>
<reference evidence="3 5" key="1">
    <citation type="submission" date="2018-01" db="EMBL/GenBank/DDBJ databases">
        <title>G. obscuriglobus.</title>
        <authorList>
            <person name="Franke J."/>
            <person name="Blomberg W."/>
            <person name="Selmecki A."/>
        </authorList>
    </citation>
    <scope>NUCLEOTIDE SEQUENCE [LARGE SCALE GENOMIC DNA]</scope>
    <source>
        <strain evidence="3 5">DSM 5831</strain>
    </source>
</reference>
<dbReference type="EMBL" id="CP025958">
    <property type="protein sequence ID" value="AWM38441.1"/>
    <property type="molecule type" value="Genomic_DNA"/>
</dbReference>
<name>A0A2Z3H9Z0_9BACT</name>
<dbReference type="AlphaFoldDB" id="A0A2Z3H9Z0"/>
<dbReference type="InterPro" id="IPR002514">
    <property type="entry name" value="Transposase_8"/>
</dbReference>
<dbReference type="KEGG" id="gog:C1280_16870"/>
<dbReference type="GO" id="GO:0003677">
    <property type="term" value="F:DNA binding"/>
    <property type="evidence" value="ECO:0007669"/>
    <property type="project" value="InterPro"/>
</dbReference>
<dbReference type="GO" id="GO:0006313">
    <property type="term" value="P:DNA transposition"/>
    <property type="evidence" value="ECO:0007669"/>
    <property type="project" value="InterPro"/>
</dbReference>